<dbReference type="HOGENOM" id="CLU_009014_0_0_9"/>
<sequence length="867" mass="97231">MIKKKILVFAIVAVLVMSLLCGSTGNPGKIKAASLESSEESVYYNRFMELFNDIQTKGYLSPEGVPYHSVETLMVEAPDYGHLSTSEAFSFLTWLYATYGKLTGDWSYYKKAWDVTEKYIIPDPAKDQPGVNTYPANDPADYAPEGDLPQDYPVAGDTSFPTGVDPISDDLYSTYGSKAYYQMHWLLDVDNWYKYGNHGDGTSRCSYINTYQRGPQESVWETVPHPSWEDFTWGAKNNGGFLPLFGKFGTPAKQWRYTSASDADARQVQASYWALQWAREQGAESQISSYTAKAAKMGDWLRYTMFDKYFRPIGVQNSNAKGTGYDSCHYLLSWYTSWGGDTGGAWSWRIGCSHVHQGYQNLMAAYALSKEPAMKPLSQNGQKDWGTSLNREIELYQYLQSAEGAIAGGVTNSLNGRYEQYPSGASTFYDMVYDWQPVYHDPPSNNWFGFQAWSMERVIEYYYLTGDAKVKPLVDKWVDWAMSETHLKADGTFEIPSTLNWSGQPDKWTGTPTGNPNLHVTVQDWGTDVGVAACFSKALTYYAAAYEKWQGSADEDAKQMAKELLDRMWTLYRDDIGVAVPEERADYSRFFDEVYIPNDYTGVNAQGATLKNGMTFIDMRPAYKNDPDYQKVLDAHNQGKAPVMTYHRFWAQADIAMANAMYYVFFDSEGPITPPPSDTTPPAVPTGLTATAVSSSSINLDWADNTDSDLAGYKVYRSMTSGFAPGSSNFVKQVTTSAYTDTGLTADTTYYYKVTAVDTSGNESQPSAQASAKTQQGGTTPPGEYTEITLPFTHDGAGEYYWKTNKLSTDPNDWSHYINSWNLDLLEINGKDYTNVWVAQHQIAPSSDGYWYIHCKGSFSYSHVEIK</sequence>
<feature type="active site" description="Proton donor" evidence="7">
    <location>
        <position position="87"/>
    </location>
</feature>
<dbReference type="eggNOG" id="COG4733">
    <property type="taxonomic scope" value="Bacteria"/>
</dbReference>
<keyword evidence="5" id="KW-0326">Glycosidase</keyword>
<dbReference type="InterPro" id="IPR023309">
    <property type="entry name" value="Endo-1-4-beta-glucanase_dom2"/>
</dbReference>
<reference evidence="11 12" key="2">
    <citation type="journal article" date="2011" name="Stand. Genomic Sci.">
        <title>Complete genome sequence of Mahella australiensis type strain (50-1 BON).</title>
        <authorList>
            <person name="Sikorski J."/>
            <person name="Teshima H."/>
            <person name="Nolan M."/>
            <person name="Lucas S."/>
            <person name="Hammon N."/>
            <person name="Deshpande S."/>
            <person name="Cheng J.F."/>
            <person name="Pitluck S."/>
            <person name="Liolios K."/>
            <person name="Pagani I."/>
            <person name="Ivanova N."/>
            <person name="Huntemann M."/>
            <person name="Mavromatis K."/>
            <person name="Ovchinikova G."/>
            <person name="Pati A."/>
            <person name="Tapia R."/>
            <person name="Han C."/>
            <person name="Goodwin L."/>
            <person name="Chen A."/>
            <person name="Palaniappan K."/>
            <person name="Land M."/>
            <person name="Hauser L."/>
            <person name="Ngatchou-Djao O.D."/>
            <person name="Rohde M."/>
            <person name="Pukall R."/>
            <person name="Spring S."/>
            <person name="Abt B."/>
            <person name="Goker M."/>
            <person name="Detter J.C."/>
            <person name="Woyke T."/>
            <person name="Bristow J."/>
            <person name="Markowitz V."/>
            <person name="Hugenholtz P."/>
            <person name="Eisen J.A."/>
            <person name="Kyrpides N.C."/>
            <person name="Klenk H.P."/>
            <person name="Lapidus A."/>
        </authorList>
    </citation>
    <scope>NUCLEOTIDE SEQUENCE [LARGE SCALE GENOMIC DNA]</scope>
    <source>
        <strain evidence="12">DSM 15567 / CIP 107919 / 50-1 BON</strain>
    </source>
</reference>
<evidence type="ECO:0000313" key="11">
    <source>
        <dbReference type="EMBL" id="AEE96308.1"/>
    </source>
</evidence>
<dbReference type="Pfam" id="PF00041">
    <property type="entry name" value="fn3"/>
    <property type="match status" value="1"/>
</dbReference>
<dbReference type="AlphaFoldDB" id="F4A375"/>
<dbReference type="Pfam" id="PF02011">
    <property type="entry name" value="Glyco_hydro_48"/>
    <property type="match status" value="1"/>
</dbReference>
<dbReference type="GO" id="GO:0030245">
    <property type="term" value="P:cellulose catabolic process"/>
    <property type="evidence" value="ECO:0007669"/>
    <property type="project" value="UniProtKB-KW"/>
</dbReference>
<accession>F4A375</accession>
<evidence type="ECO:0000256" key="7">
    <source>
        <dbReference type="PIRSR" id="PIRSR600556-1"/>
    </source>
</evidence>
<evidence type="ECO:0000256" key="9">
    <source>
        <dbReference type="SAM" id="SignalP"/>
    </source>
</evidence>
<dbReference type="Gene3D" id="1.50.10.10">
    <property type="match status" value="1"/>
</dbReference>
<dbReference type="InterPro" id="IPR012341">
    <property type="entry name" value="6hp_glycosidase-like_sf"/>
</dbReference>
<keyword evidence="2 11" id="KW-0378">Hydrolase</keyword>
<dbReference type="CDD" id="cd00063">
    <property type="entry name" value="FN3"/>
    <property type="match status" value="1"/>
</dbReference>
<proteinExistence type="predicted"/>
<dbReference type="InterPro" id="IPR000556">
    <property type="entry name" value="Glyco_hydro_48F"/>
</dbReference>
<keyword evidence="1 9" id="KW-0732">Signal</keyword>
<dbReference type="PRINTS" id="PR00844">
    <property type="entry name" value="GLHYDRLASE48"/>
</dbReference>
<dbReference type="RefSeq" id="WP_013780738.1">
    <property type="nucleotide sequence ID" value="NC_015520.1"/>
</dbReference>
<evidence type="ECO:0000256" key="8">
    <source>
        <dbReference type="SAM" id="MobiDB-lite"/>
    </source>
</evidence>
<feature type="domain" description="Fibronectin type-III" evidence="10">
    <location>
        <begin position="684"/>
        <end position="777"/>
    </location>
</feature>
<dbReference type="InterPro" id="IPR036116">
    <property type="entry name" value="FN3_sf"/>
</dbReference>
<feature type="active site" description="Nucleophile" evidence="7">
    <location>
        <position position="262"/>
    </location>
</feature>
<dbReference type="KEGG" id="mas:Mahau_1111"/>
<evidence type="ECO:0000256" key="5">
    <source>
        <dbReference type="ARBA" id="ARBA00023295"/>
    </source>
</evidence>
<feature type="region of interest" description="Disordered" evidence="8">
    <location>
        <begin position="126"/>
        <end position="147"/>
    </location>
</feature>
<feature type="compositionally biased region" description="Polar residues" evidence="8">
    <location>
        <begin position="761"/>
        <end position="779"/>
    </location>
</feature>
<reference evidence="12" key="1">
    <citation type="submission" date="2010-11" db="EMBL/GenBank/DDBJ databases">
        <title>The complete genome of Mahella australiensis DSM 15567.</title>
        <authorList>
            <consortium name="US DOE Joint Genome Institute (JGI-PGF)"/>
            <person name="Lucas S."/>
            <person name="Copeland A."/>
            <person name="Lapidus A."/>
            <person name="Bruce D."/>
            <person name="Goodwin L."/>
            <person name="Pitluck S."/>
            <person name="Kyrpides N."/>
            <person name="Mavromatis K."/>
            <person name="Pagani I."/>
            <person name="Ivanova N."/>
            <person name="Teshima H."/>
            <person name="Brettin T."/>
            <person name="Detter J.C."/>
            <person name="Han C."/>
            <person name="Tapia R."/>
            <person name="Land M."/>
            <person name="Hauser L."/>
            <person name="Markowitz V."/>
            <person name="Cheng J.-F."/>
            <person name="Hugenholtz P."/>
            <person name="Woyke T."/>
            <person name="Wu D."/>
            <person name="Spring S."/>
            <person name="Pukall R."/>
            <person name="Steenblock K."/>
            <person name="Schneider S."/>
            <person name="Klenk H.-P."/>
            <person name="Eisen J.A."/>
        </authorList>
    </citation>
    <scope>NUCLEOTIDE SEQUENCE [LARGE SCALE GENOMIC DNA]</scope>
    <source>
        <strain evidence="12">DSM 15567 / CIP 107919 / 50-1 BON</strain>
    </source>
</reference>
<gene>
    <name evidence="11" type="ordered locus">Mahau_1111</name>
</gene>
<evidence type="ECO:0000259" key="10">
    <source>
        <dbReference type="PROSITE" id="PS50853"/>
    </source>
</evidence>
<dbReference type="PROSITE" id="PS50853">
    <property type="entry name" value="FN3"/>
    <property type="match status" value="1"/>
</dbReference>
<keyword evidence="3" id="KW-0136">Cellulose degradation</keyword>
<organism evidence="11 12">
    <name type="scientific">Mahella australiensis (strain DSM 15567 / CIP 107919 / 50-1 BON)</name>
    <dbReference type="NCBI Taxonomy" id="697281"/>
    <lineage>
        <taxon>Bacteria</taxon>
        <taxon>Bacillati</taxon>
        <taxon>Bacillota</taxon>
        <taxon>Clostridia</taxon>
        <taxon>Thermoanaerobacterales</taxon>
        <taxon>Thermoanaerobacterales Family IV. Incertae Sedis</taxon>
        <taxon>Mahella</taxon>
    </lineage>
</organism>
<feature type="region of interest" description="Disordered" evidence="8">
    <location>
        <begin position="761"/>
        <end position="784"/>
    </location>
</feature>
<protein>
    <submittedName>
        <fullName evidence="11">Glycoside hydrolase family 48</fullName>
    </submittedName>
</protein>
<dbReference type="SUPFAM" id="SSF49265">
    <property type="entry name" value="Fibronectin type III"/>
    <property type="match status" value="1"/>
</dbReference>
<keyword evidence="12" id="KW-1185">Reference proteome</keyword>
<dbReference type="InterPro" id="IPR041438">
    <property type="entry name" value="CBM64"/>
</dbReference>
<evidence type="ECO:0000256" key="3">
    <source>
        <dbReference type="ARBA" id="ARBA00023001"/>
    </source>
</evidence>
<dbReference type="InterPro" id="IPR003961">
    <property type="entry name" value="FN3_dom"/>
</dbReference>
<dbReference type="SMART" id="SM00060">
    <property type="entry name" value="FN3"/>
    <property type="match status" value="1"/>
</dbReference>
<dbReference type="SUPFAM" id="SSF48208">
    <property type="entry name" value="Six-hairpin glycosidases"/>
    <property type="match status" value="1"/>
</dbReference>
<dbReference type="Proteomes" id="UP000008457">
    <property type="component" value="Chromosome"/>
</dbReference>
<feature type="signal peptide" evidence="9">
    <location>
        <begin position="1"/>
        <end position="25"/>
    </location>
</feature>
<dbReference type="InterPro" id="IPR008928">
    <property type="entry name" value="6-hairpin_glycosidase_sf"/>
</dbReference>
<dbReference type="Pfam" id="PF18666">
    <property type="entry name" value="CBM64"/>
    <property type="match status" value="1"/>
</dbReference>
<dbReference type="InterPro" id="IPR027390">
    <property type="entry name" value="Endoglucanase_F_dom3"/>
</dbReference>
<dbReference type="Gene3D" id="2.60.40.10">
    <property type="entry name" value="Immunoglobulins"/>
    <property type="match status" value="1"/>
</dbReference>
<feature type="chain" id="PRO_5039526274" evidence="9">
    <location>
        <begin position="26"/>
        <end position="867"/>
    </location>
</feature>
<evidence type="ECO:0000313" key="12">
    <source>
        <dbReference type="Proteomes" id="UP000008457"/>
    </source>
</evidence>
<name>F4A375_MAHA5</name>
<evidence type="ECO:0000256" key="1">
    <source>
        <dbReference type="ARBA" id="ARBA00022729"/>
    </source>
</evidence>
<dbReference type="EMBL" id="CP002360">
    <property type="protein sequence ID" value="AEE96308.1"/>
    <property type="molecule type" value="Genomic_DNA"/>
</dbReference>
<dbReference type="Gene3D" id="4.10.870.10">
    <property type="entry name" value="Endo-1,4-beta-glucanase f. Domain 3"/>
    <property type="match status" value="1"/>
</dbReference>
<evidence type="ECO:0000256" key="2">
    <source>
        <dbReference type="ARBA" id="ARBA00022801"/>
    </source>
</evidence>
<keyword evidence="4" id="KW-0119">Carbohydrate metabolism</keyword>
<evidence type="ECO:0000256" key="6">
    <source>
        <dbReference type="ARBA" id="ARBA00023326"/>
    </source>
</evidence>
<evidence type="ECO:0000256" key="4">
    <source>
        <dbReference type="ARBA" id="ARBA00023277"/>
    </source>
</evidence>
<dbReference type="InterPro" id="IPR013783">
    <property type="entry name" value="Ig-like_fold"/>
</dbReference>
<dbReference type="GO" id="GO:0008810">
    <property type="term" value="F:cellulase activity"/>
    <property type="evidence" value="ECO:0007669"/>
    <property type="project" value="InterPro"/>
</dbReference>
<keyword evidence="6" id="KW-0624">Polysaccharide degradation</keyword>
<dbReference type="STRING" id="697281.Mahau_1111"/>
<dbReference type="Gene3D" id="2.170.160.10">
    <property type="entry name" value="Endo-1,4-beta-glucanase f. Domain 2"/>
    <property type="match status" value="1"/>
</dbReference>